<dbReference type="RefSeq" id="WP_061854219.1">
    <property type="nucleotide sequence ID" value="NZ_JADIIP010000001.1"/>
</dbReference>
<gene>
    <name evidence="2" type="ORF">A0131_04160</name>
</gene>
<dbReference type="Proteomes" id="UP000075418">
    <property type="component" value="Unassembled WGS sequence"/>
</dbReference>
<dbReference type="EMBL" id="LUGM01000002">
    <property type="protein sequence ID" value="KYH13995.1"/>
    <property type="molecule type" value="Genomic_DNA"/>
</dbReference>
<reference evidence="2 3" key="1">
    <citation type="submission" date="2016-02" db="EMBL/GenBank/DDBJ databases">
        <title>Draft genome sequence of hydrocarbon degrading Staphylococcus saprophyticus Strain CNV2, isolated from crude-oil contaminated soil from Noonmati Oil Refinery, Guwahati, Assam, India.</title>
        <authorList>
            <person name="Mukherjee A."/>
            <person name="Chettri B."/>
            <person name="Langpoklakpam J."/>
            <person name="Singh A.K."/>
            <person name="Chattopadhyay D.J."/>
        </authorList>
    </citation>
    <scope>NUCLEOTIDE SEQUENCE [LARGE SCALE GENOMIC DNA]</scope>
    <source>
        <strain evidence="2 3">CNV2</strain>
    </source>
</reference>
<dbReference type="AlphaFoldDB" id="A0A151A448"/>
<keyword evidence="1" id="KW-1133">Transmembrane helix</keyword>
<evidence type="ECO:0000313" key="3">
    <source>
        <dbReference type="Proteomes" id="UP000075418"/>
    </source>
</evidence>
<proteinExistence type="predicted"/>
<keyword evidence="1" id="KW-0472">Membrane</keyword>
<keyword evidence="1" id="KW-0812">Transmembrane</keyword>
<dbReference type="InterPro" id="IPR049869">
    <property type="entry name" value="VraH"/>
</dbReference>
<protein>
    <recommendedName>
        <fullName evidence="4">VraH family protein</fullName>
    </recommendedName>
</protein>
<sequence length="73" mass="8385">MKFKELFSKDDNNKVKVFIKNKYNEFLNLEMNTYNITVLVISIILVSAITTPFLGIPLGILAGMYIIESKKKK</sequence>
<evidence type="ECO:0000313" key="2">
    <source>
        <dbReference type="EMBL" id="KYH13995.1"/>
    </source>
</evidence>
<accession>A0A151A448</accession>
<dbReference type="NCBIfam" id="NF033835">
    <property type="entry name" value="VraH_fam"/>
    <property type="match status" value="1"/>
</dbReference>
<comment type="caution">
    <text evidence="2">The sequence shown here is derived from an EMBL/GenBank/DDBJ whole genome shotgun (WGS) entry which is preliminary data.</text>
</comment>
<feature type="transmembrane region" description="Helical" evidence="1">
    <location>
        <begin position="36"/>
        <end position="67"/>
    </location>
</feature>
<evidence type="ECO:0008006" key="4">
    <source>
        <dbReference type="Google" id="ProtNLM"/>
    </source>
</evidence>
<evidence type="ECO:0000256" key="1">
    <source>
        <dbReference type="SAM" id="Phobius"/>
    </source>
</evidence>
<name>A0A151A448_9STAP</name>
<organism evidence="2 3">
    <name type="scientific">Staphylococcus kloosii</name>
    <dbReference type="NCBI Taxonomy" id="29384"/>
    <lineage>
        <taxon>Bacteria</taxon>
        <taxon>Bacillati</taxon>
        <taxon>Bacillota</taxon>
        <taxon>Bacilli</taxon>
        <taxon>Bacillales</taxon>
        <taxon>Staphylococcaceae</taxon>
        <taxon>Staphylococcus</taxon>
    </lineage>
</organism>